<dbReference type="Pfam" id="PF12872">
    <property type="entry name" value="OST-HTH"/>
    <property type="match status" value="1"/>
</dbReference>
<organism evidence="2 3">
    <name type="scientific">Spiroplasma helicoides</name>
    <dbReference type="NCBI Taxonomy" id="216938"/>
    <lineage>
        <taxon>Bacteria</taxon>
        <taxon>Bacillati</taxon>
        <taxon>Mycoplasmatota</taxon>
        <taxon>Mollicutes</taxon>
        <taxon>Entomoplasmatales</taxon>
        <taxon>Spiroplasmataceae</taxon>
        <taxon>Spiroplasma</taxon>
    </lineage>
</organism>
<dbReference type="PROSITE" id="PS51644">
    <property type="entry name" value="HTH_OST"/>
    <property type="match status" value="1"/>
</dbReference>
<feature type="domain" description="HTH OST-type" evidence="1">
    <location>
        <begin position="18"/>
        <end position="95"/>
    </location>
</feature>
<accession>A0A1B3SLV9</accession>
<protein>
    <recommendedName>
        <fullName evidence="1">HTH OST-type domain-containing protein</fullName>
    </recommendedName>
</protein>
<dbReference type="RefSeq" id="WP_069117175.1">
    <property type="nucleotide sequence ID" value="NZ_CP017015.1"/>
</dbReference>
<sequence>MDKISEAHTKKPESDDNSLSDLIVIIREIMKNEEKDEKGFANFSEFMKELYNKIPDFNPKNYGSVSSKATVFFENVLKKHFTIKKINNAYYLKVV</sequence>
<evidence type="ECO:0000259" key="1">
    <source>
        <dbReference type="PROSITE" id="PS51644"/>
    </source>
</evidence>
<dbReference type="InterPro" id="IPR041966">
    <property type="entry name" value="LOTUS-like"/>
</dbReference>
<evidence type="ECO:0000313" key="2">
    <source>
        <dbReference type="EMBL" id="AOG60890.1"/>
    </source>
</evidence>
<dbReference type="AlphaFoldDB" id="A0A1B3SLV9"/>
<dbReference type="Gene3D" id="3.30.420.610">
    <property type="entry name" value="LOTUS domain-like"/>
    <property type="match status" value="1"/>
</dbReference>
<gene>
    <name evidence="2" type="ORF">SHELI_v1c09410</name>
</gene>
<keyword evidence="3" id="KW-1185">Reference proteome</keyword>
<dbReference type="KEGG" id="shj:SHELI_v1c09410"/>
<proteinExistence type="predicted"/>
<dbReference type="EMBL" id="CP017015">
    <property type="protein sequence ID" value="AOG60890.1"/>
    <property type="molecule type" value="Genomic_DNA"/>
</dbReference>
<name>A0A1B3SLV9_9MOLU</name>
<reference evidence="2 3" key="1">
    <citation type="submission" date="2016-08" db="EMBL/GenBank/DDBJ databases">
        <title>Complete genome sequence of Spiroplasma helicoides TABS-2 (DSM 22551).</title>
        <authorList>
            <person name="Shen W.-Y."/>
            <person name="Lo W.-S."/>
            <person name="Lai Y.-C."/>
            <person name="Kuo C.-H."/>
        </authorList>
    </citation>
    <scope>NUCLEOTIDE SEQUENCE [LARGE SCALE GENOMIC DNA]</scope>
    <source>
        <strain evidence="2 3">TABS-2</strain>
    </source>
</reference>
<evidence type="ECO:0000313" key="3">
    <source>
        <dbReference type="Proteomes" id="UP000094378"/>
    </source>
</evidence>
<dbReference type="Proteomes" id="UP000094378">
    <property type="component" value="Chromosome"/>
</dbReference>
<dbReference type="InterPro" id="IPR025605">
    <property type="entry name" value="OST-HTH/LOTUS_dom"/>
</dbReference>